<protein>
    <submittedName>
        <fullName evidence="1">HAD domain-containing protein</fullName>
    </submittedName>
</protein>
<dbReference type="Proteomes" id="UP001321700">
    <property type="component" value="Unassembled WGS sequence"/>
</dbReference>
<comment type="caution">
    <text evidence="1">The sequence shown here is derived from an EMBL/GenBank/DDBJ whole genome shotgun (WGS) entry which is preliminary data.</text>
</comment>
<name>A0ABU3KK84_9BURK</name>
<accession>A0ABU3KK84</accession>
<dbReference type="Pfam" id="PF18143">
    <property type="entry name" value="HAD_SAK_2"/>
    <property type="match status" value="1"/>
</dbReference>
<keyword evidence="2" id="KW-1185">Reference proteome</keyword>
<dbReference type="EMBL" id="JAVBIK010000001">
    <property type="protein sequence ID" value="MDT7517956.1"/>
    <property type="molecule type" value="Genomic_DNA"/>
</dbReference>
<sequence length="149" mass="17258">MRKLLGHGELLLYLDFDGVLHHENVLWHPRIGAYLSAPEQYKLFQHIGLLETLLEPYPQVRIVLSTAWVCRYGCAKSAKQLGPRLRQRVIGATFHSRMDQDMFTALPRGKQVWEDVRRRKPSGWIALDDDGVKRSLDLIQLWNANAAWI</sequence>
<evidence type="ECO:0000313" key="2">
    <source>
        <dbReference type="Proteomes" id="UP001321700"/>
    </source>
</evidence>
<organism evidence="1 2">
    <name type="scientific">Rhodoferax potami</name>
    <dbReference type="NCBI Taxonomy" id="3068338"/>
    <lineage>
        <taxon>Bacteria</taxon>
        <taxon>Pseudomonadati</taxon>
        <taxon>Pseudomonadota</taxon>
        <taxon>Betaproteobacteria</taxon>
        <taxon>Burkholderiales</taxon>
        <taxon>Comamonadaceae</taxon>
        <taxon>Rhodoferax</taxon>
    </lineage>
</organism>
<evidence type="ECO:0000313" key="1">
    <source>
        <dbReference type="EMBL" id="MDT7517956.1"/>
    </source>
</evidence>
<proteinExistence type="predicted"/>
<gene>
    <name evidence="1" type="ORF">RAE19_04255</name>
</gene>
<reference evidence="1 2" key="1">
    <citation type="submission" date="2023-08" db="EMBL/GenBank/DDBJ databases">
        <title>Rhodoferax potami sp. nov. and Rhodoferax mekongensis sp. nov., isolated from the Mekong River in Thailand.</title>
        <authorList>
            <person name="Kitikhun S."/>
            <person name="Charoenyingcharoen P."/>
            <person name="Siriarchawattana P."/>
            <person name="Likhitrattanapisal S."/>
            <person name="Nilsakha T."/>
            <person name="Chanpet A."/>
            <person name="Rattanawaree P."/>
            <person name="Ingsriswang S."/>
        </authorList>
    </citation>
    <scope>NUCLEOTIDE SEQUENCE [LARGE SCALE GENOMIC DNA]</scope>
    <source>
        <strain evidence="1 2">TBRC 17660</strain>
    </source>
</reference>